<accession>A0ABW4DMN0</accession>
<dbReference type="SUPFAM" id="SSF51445">
    <property type="entry name" value="(Trans)glycosidases"/>
    <property type="match status" value="1"/>
</dbReference>
<dbReference type="Pfam" id="PF22848">
    <property type="entry name" value="ASD1_dom"/>
    <property type="match status" value="1"/>
</dbReference>
<protein>
    <recommendedName>
        <fullName evidence="5">non-reducing end alpha-L-arabinofuranosidase</fullName>
        <ecNumber evidence="5">3.2.1.55</ecNumber>
    </recommendedName>
</protein>
<evidence type="ECO:0000259" key="9">
    <source>
        <dbReference type="SMART" id="SM00813"/>
    </source>
</evidence>
<dbReference type="RefSeq" id="WP_125577171.1">
    <property type="nucleotide sequence ID" value="NZ_JBHTOF010000025.1"/>
</dbReference>
<evidence type="ECO:0000256" key="2">
    <source>
        <dbReference type="ARBA" id="ARBA00004881"/>
    </source>
</evidence>
<dbReference type="Gene3D" id="3.20.20.80">
    <property type="entry name" value="Glycosidases"/>
    <property type="match status" value="1"/>
</dbReference>
<reference evidence="11" key="1">
    <citation type="journal article" date="2019" name="Int. J. Syst. Evol. Microbiol.">
        <title>The Global Catalogue of Microorganisms (GCM) 10K type strain sequencing project: providing services to taxonomists for standard genome sequencing and annotation.</title>
        <authorList>
            <consortium name="The Broad Institute Genomics Platform"/>
            <consortium name="The Broad Institute Genome Sequencing Center for Infectious Disease"/>
            <person name="Wu L."/>
            <person name="Ma J."/>
        </authorList>
    </citation>
    <scope>NUCLEOTIDE SEQUENCE [LARGE SCALE GENOMIC DNA]</scope>
    <source>
        <strain evidence="11">CCM 8951</strain>
    </source>
</reference>
<evidence type="ECO:0000313" key="11">
    <source>
        <dbReference type="Proteomes" id="UP001597244"/>
    </source>
</evidence>
<dbReference type="SMART" id="SM00813">
    <property type="entry name" value="Alpha-L-AF_C"/>
    <property type="match status" value="1"/>
</dbReference>
<dbReference type="Pfam" id="PF06964">
    <property type="entry name" value="Alpha-L-AF_C"/>
    <property type="match status" value="1"/>
</dbReference>
<name>A0ABW4DMN0_9LACO</name>
<keyword evidence="8" id="KW-0326">Glycosidase</keyword>
<comment type="subunit">
    <text evidence="4">Homohexamer; trimer of dimers.</text>
</comment>
<dbReference type="EMBL" id="JBHTOF010000025">
    <property type="protein sequence ID" value="MFD1465143.1"/>
    <property type="molecule type" value="Genomic_DNA"/>
</dbReference>
<dbReference type="Gene3D" id="2.60.40.1180">
    <property type="entry name" value="Golgi alpha-mannosidase II"/>
    <property type="match status" value="1"/>
</dbReference>
<evidence type="ECO:0000256" key="3">
    <source>
        <dbReference type="ARBA" id="ARBA00007186"/>
    </source>
</evidence>
<evidence type="ECO:0000256" key="7">
    <source>
        <dbReference type="ARBA" id="ARBA00023277"/>
    </source>
</evidence>
<evidence type="ECO:0000256" key="4">
    <source>
        <dbReference type="ARBA" id="ARBA00011165"/>
    </source>
</evidence>
<dbReference type="EC" id="3.2.1.55" evidence="5"/>
<evidence type="ECO:0000313" key="10">
    <source>
        <dbReference type="EMBL" id="MFD1465143.1"/>
    </source>
</evidence>
<keyword evidence="11" id="KW-1185">Reference proteome</keyword>
<dbReference type="InterPro" id="IPR017853">
    <property type="entry name" value="GH"/>
</dbReference>
<keyword evidence="7" id="KW-0119">Carbohydrate metabolism</keyword>
<dbReference type="Proteomes" id="UP001597244">
    <property type="component" value="Unassembled WGS sequence"/>
</dbReference>
<dbReference type="InterPro" id="IPR055235">
    <property type="entry name" value="ASD1_cat"/>
</dbReference>
<dbReference type="SUPFAM" id="SSF51011">
    <property type="entry name" value="Glycosyl hydrolase domain"/>
    <property type="match status" value="1"/>
</dbReference>
<sequence length="497" mass="56300">MFLKGQVRISTDLRISNIDPRLYGSFIEHLGRAVYNGIYQPGNPNSDESGLRKDVIDAVKQLNVPIVRYPGGNFVSGYNWEDGIGPKEDRPRRLDLAWRSLETNQFGLHEFMEWADKANTEVNMAVNLGTRGVDAARNLVEYTNFEKGTYWSDLRRKNGAEKPFNIKTWCLGNEMDGPWQIGAKTAYEYGRLANETAKAMKWVDDSIELVACGSSSMENPTYGSWEETVLDEAYDNVDYLSLHRYYGNPDNDLGNYLGESLDLDDFINSVVAICDAVKARKHSKKTINLSMDEWNVWYHSNADDKKIEPWQVAPPLLEDVYNFEDALLVGCLLITLLKHSDRVKIACLAQLVNVIAPIMTTDDGVWLQTIFYPFMQVSKYGRGVALDTRVQSSTYSSKKFDEIPYLESIATLNEDAHEITIFAVNRSQKEALDLDVQLEDLNVKGIIEATQFCGYDIKATNEDSKMKLAANTNVSADYNHVHASLQPLSWNVIRLNY</sequence>
<dbReference type="InterPro" id="IPR010720">
    <property type="entry name" value="Alpha-L-AF_C"/>
</dbReference>
<evidence type="ECO:0000256" key="6">
    <source>
        <dbReference type="ARBA" id="ARBA00022801"/>
    </source>
</evidence>
<dbReference type="InterPro" id="IPR013780">
    <property type="entry name" value="Glyco_hydro_b"/>
</dbReference>
<comment type="similarity">
    <text evidence="3">Belongs to the glycosyl hydrolase 51 family.</text>
</comment>
<keyword evidence="6" id="KW-0378">Hydrolase</keyword>
<dbReference type="PANTHER" id="PTHR43576:SF3">
    <property type="entry name" value="ALPHA-L-ARABINOFURANOSIDASE C"/>
    <property type="match status" value="1"/>
</dbReference>
<organism evidence="10 11">
    <name type="scientific">Lapidilactobacillus mulanensis</name>
    <dbReference type="NCBI Taxonomy" id="2485999"/>
    <lineage>
        <taxon>Bacteria</taxon>
        <taxon>Bacillati</taxon>
        <taxon>Bacillota</taxon>
        <taxon>Bacilli</taxon>
        <taxon>Lactobacillales</taxon>
        <taxon>Lactobacillaceae</taxon>
        <taxon>Lapidilactobacillus</taxon>
    </lineage>
</organism>
<evidence type="ECO:0000256" key="1">
    <source>
        <dbReference type="ARBA" id="ARBA00001462"/>
    </source>
</evidence>
<evidence type="ECO:0000256" key="8">
    <source>
        <dbReference type="ARBA" id="ARBA00023295"/>
    </source>
</evidence>
<gene>
    <name evidence="10" type="ORF">ACFQ4L_03435</name>
</gene>
<dbReference type="PANTHER" id="PTHR43576">
    <property type="entry name" value="ALPHA-L-ARABINOFURANOSIDASE C-RELATED"/>
    <property type="match status" value="1"/>
</dbReference>
<feature type="domain" description="Alpha-L-arabinofuranosidase C-terminal" evidence="9">
    <location>
        <begin position="292"/>
        <end position="489"/>
    </location>
</feature>
<proteinExistence type="inferred from homology"/>
<comment type="catalytic activity">
    <reaction evidence="1">
        <text>Hydrolysis of terminal non-reducing alpha-L-arabinofuranoside residues in alpha-L-arabinosides.</text>
        <dbReference type="EC" id="3.2.1.55"/>
    </reaction>
</comment>
<evidence type="ECO:0000256" key="5">
    <source>
        <dbReference type="ARBA" id="ARBA00012670"/>
    </source>
</evidence>
<comment type="pathway">
    <text evidence="2">Glycan metabolism.</text>
</comment>
<comment type="caution">
    <text evidence="10">The sequence shown here is derived from an EMBL/GenBank/DDBJ whole genome shotgun (WGS) entry which is preliminary data.</text>
</comment>